<feature type="region of interest" description="Disordered" evidence="5">
    <location>
        <begin position="481"/>
        <end position="512"/>
    </location>
</feature>
<dbReference type="InterPro" id="IPR002483">
    <property type="entry name" value="PWI_dom"/>
</dbReference>
<feature type="compositionally biased region" description="Polar residues" evidence="5">
    <location>
        <begin position="88"/>
        <end position="100"/>
    </location>
</feature>
<keyword evidence="4" id="KW-0863">Zinc-finger</keyword>
<dbReference type="InterPro" id="IPR000504">
    <property type="entry name" value="RRM_dom"/>
</dbReference>
<feature type="region of interest" description="Disordered" evidence="5">
    <location>
        <begin position="667"/>
        <end position="692"/>
    </location>
</feature>
<feature type="region of interest" description="Disordered" evidence="5">
    <location>
        <begin position="88"/>
        <end position="180"/>
    </location>
</feature>
<dbReference type="GO" id="GO:0008270">
    <property type="term" value="F:zinc ion binding"/>
    <property type="evidence" value="ECO:0007669"/>
    <property type="project" value="UniProtKB-KW"/>
</dbReference>
<evidence type="ECO:0000256" key="3">
    <source>
        <dbReference type="PROSITE-ProRule" id="PRU00176"/>
    </source>
</evidence>
<dbReference type="GO" id="GO:0003723">
    <property type="term" value="F:RNA binding"/>
    <property type="evidence" value="ECO:0007669"/>
    <property type="project" value="UniProtKB-UniRule"/>
</dbReference>
<dbReference type="Pfam" id="PF00903">
    <property type="entry name" value="Glyoxalase"/>
    <property type="match status" value="1"/>
</dbReference>
<dbReference type="PROSITE" id="PS50103">
    <property type="entry name" value="ZF_C3H1"/>
    <property type="match status" value="1"/>
</dbReference>
<gene>
    <name evidence="9" type="ORF">ABOM_006098</name>
</gene>
<feature type="region of interest" description="Disordered" evidence="5">
    <location>
        <begin position="227"/>
        <end position="246"/>
    </location>
</feature>
<evidence type="ECO:0000259" key="6">
    <source>
        <dbReference type="PROSITE" id="PS50102"/>
    </source>
</evidence>
<keyword evidence="4" id="KW-0479">Metal-binding</keyword>
<feature type="compositionally biased region" description="Polar residues" evidence="5">
    <location>
        <begin position="486"/>
        <end position="510"/>
    </location>
</feature>
<dbReference type="AlphaFoldDB" id="A0A1F8A0B6"/>
<feature type="domain" description="RRM" evidence="6">
    <location>
        <begin position="337"/>
        <end position="409"/>
    </location>
</feature>
<dbReference type="FunFam" id="3.30.70.330:FF:000647">
    <property type="entry name" value="CCCH zinc finger and RRM domain protein"/>
    <property type="match status" value="1"/>
</dbReference>
<dbReference type="RefSeq" id="XP_022388626.1">
    <property type="nucleotide sequence ID" value="XM_022533227.1"/>
</dbReference>
<feature type="compositionally biased region" description="Basic and acidic residues" evidence="5">
    <location>
        <begin position="431"/>
        <end position="461"/>
    </location>
</feature>
<dbReference type="GO" id="GO:0005634">
    <property type="term" value="C:nucleus"/>
    <property type="evidence" value="ECO:0007669"/>
    <property type="project" value="TreeGrafter"/>
</dbReference>
<dbReference type="CDD" id="cd22249">
    <property type="entry name" value="UDM1_RNF168_RNF169-like"/>
    <property type="match status" value="1"/>
</dbReference>
<dbReference type="EMBL" id="LYCR01000049">
    <property type="protein sequence ID" value="OGM44909.1"/>
    <property type="molecule type" value="Genomic_DNA"/>
</dbReference>
<dbReference type="PANTHER" id="PTHR14398:SF0">
    <property type="entry name" value="ZINC FINGER PROTEIN SWM"/>
    <property type="match status" value="1"/>
</dbReference>
<feature type="region of interest" description="Disordered" evidence="5">
    <location>
        <begin position="285"/>
        <end position="334"/>
    </location>
</feature>
<dbReference type="Pfam" id="PF00076">
    <property type="entry name" value="RRM_1"/>
    <property type="match status" value="1"/>
</dbReference>
<keyword evidence="10" id="KW-1185">Reference proteome</keyword>
<dbReference type="SUPFAM" id="SSF54928">
    <property type="entry name" value="RNA-binding domain, RBD"/>
    <property type="match status" value="1"/>
</dbReference>
<dbReference type="InterPro" id="IPR004360">
    <property type="entry name" value="Glyas_Fos-R_dOase_dom"/>
</dbReference>
<accession>A0A1F8A0B6</accession>
<comment type="caution">
    <text evidence="9">The sequence shown here is derived from an EMBL/GenBank/DDBJ whole genome shotgun (WGS) entry which is preliminary data.</text>
</comment>
<keyword evidence="1 3" id="KW-0694">RNA-binding</keyword>
<dbReference type="STRING" id="109264.A0A1F8A0B6"/>
<feature type="domain" description="VOC" evidence="8">
    <location>
        <begin position="683"/>
        <end position="864"/>
    </location>
</feature>
<dbReference type="InterPro" id="IPR045137">
    <property type="entry name" value="RBM26/27"/>
</dbReference>
<dbReference type="OrthoDB" id="443401at2759"/>
<dbReference type="InterPro" id="IPR035979">
    <property type="entry name" value="RBD_domain_sf"/>
</dbReference>
<evidence type="ECO:0000259" key="8">
    <source>
        <dbReference type="PROSITE" id="PS51819"/>
    </source>
</evidence>
<evidence type="ECO:0000259" key="7">
    <source>
        <dbReference type="PROSITE" id="PS50103"/>
    </source>
</evidence>
<feature type="compositionally biased region" description="Polar residues" evidence="5">
    <location>
        <begin position="669"/>
        <end position="680"/>
    </location>
</feature>
<dbReference type="Gene3D" id="3.10.180.10">
    <property type="entry name" value="2,3-Dihydroxybiphenyl 1,2-Dioxygenase, domain 1"/>
    <property type="match status" value="1"/>
</dbReference>
<keyword evidence="4" id="KW-0862">Zinc</keyword>
<dbReference type="InterPro" id="IPR000571">
    <property type="entry name" value="Znf_CCCH"/>
</dbReference>
<dbReference type="GeneID" id="34449488"/>
<dbReference type="PROSITE" id="PS50102">
    <property type="entry name" value="RRM"/>
    <property type="match status" value="1"/>
</dbReference>
<evidence type="ECO:0000313" key="10">
    <source>
        <dbReference type="Proteomes" id="UP000179179"/>
    </source>
</evidence>
<evidence type="ECO:0000313" key="9">
    <source>
        <dbReference type="EMBL" id="OGM44909.1"/>
    </source>
</evidence>
<dbReference type="Pfam" id="PF01480">
    <property type="entry name" value="PWI"/>
    <property type="match status" value="1"/>
</dbReference>
<dbReference type="PANTHER" id="PTHR14398">
    <property type="entry name" value="RNA RECOGNITION RRM/RNP DOMAIN"/>
    <property type="match status" value="1"/>
</dbReference>
<dbReference type="InterPro" id="IPR029068">
    <property type="entry name" value="Glyas_Bleomycin-R_OHBP_Dase"/>
</dbReference>
<dbReference type="InterPro" id="IPR037523">
    <property type="entry name" value="VOC_core"/>
</dbReference>
<feature type="region of interest" description="Disordered" evidence="5">
    <location>
        <begin position="411"/>
        <end position="461"/>
    </location>
</feature>
<evidence type="ECO:0000256" key="1">
    <source>
        <dbReference type="ARBA" id="ARBA00022884"/>
    </source>
</evidence>
<name>A0A1F8A0B6_9EURO</name>
<organism evidence="9 10">
    <name type="scientific">Aspergillus bombycis</name>
    <dbReference type="NCBI Taxonomy" id="109264"/>
    <lineage>
        <taxon>Eukaryota</taxon>
        <taxon>Fungi</taxon>
        <taxon>Dikarya</taxon>
        <taxon>Ascomycota</taxon>
        <taxon>Pezizomycotina</taxon>
        <taxon>Eurotiomycetes</taxon>
        <taxon>Eurotiomycetidae</taxon>
        <taxon>Eurotiales</taxon>
        <taxon>Aspergillaceae</taxon>
        <taxon>Aspergillus</taxon>
    </lineage>
</organism>
<dbReference type="Gene3D" id="3.30.70.330">
    <property type="match status" value="1"/>
</dbReference>
<reference evidence="9 10" key="1">
    <citation type="journal article" date="2016" name="Genome Biol. Evol.">
        <title>Draft genome sequence of an aflatoxigenic Aspergillus species, A. bombycis.</title>
        <authorList>
            <person name="Moore G.G."/>
            <person name="Mack B.M."/>
            <person name="Beltz S.B."/>
            <person name="Gilbert M.K."/>
        </authorList>
    </citation>
    <scope>NUCLEOTIDE SEQUENCE [LARGE SCALE GENOMIC DNA]</scope>
    <source>
        <strain evidence="10">NRRL 26010</strain>
    </source>
</reference>
<feature type="compositionally biased region" description="Polar residues" evidence="5">
    <location>
        <begin position="118"/>
        <end position="127"/>
    </location>
</feature>
<dbReference type="InterPro" id="IPR012677">
    <property type="entry name" value="Nucleotide-bd_a/b_plait_sf"/>
</dbReference>
<dbReference type="Proteomes" id="UP000179179">
    <property type="component" value="Unassembled WGS sequence"/>
</dbReference>
<protein>
    <submittedName>
        <fullName evidence="9">CCCH zinc finger and RRM domain protein</fullName>
    </submittedName>
</protein>
<feature type="zinc finger region" description="C3H1-type" evidence="4">
    <location>
        <begin position="242"/>
        <end position="270"/>
    </location>
</feature>
<feature type="compositionally biased region" description="Basic and acidic residues" evidence="5">
    <location>
        <begin position="411"/>
        <end position="420"/>
    </location>
</feature>
<feature type="compositionally biased region" description="Basic and acidic residues" evidence="5">
    <location>
        <begin position="289"/>
        <end position="312"/>
    </location>
</feature>
<feature type="compositionally biased region" description="Basic residues" evidence="5">
    <location>
        <begin position="152"/>
        <end position="162"/>
    </location>
</feature>
<evidence type="ECO:0000256" key="4">
    <source>
        <dbReference type="PROSITE-ProRule" id="PRU00723"/>
    </source>
</evidence>
<feature type="domain" description="C3H1-type" evidence="7">
    <location>
        <begin position="242"/>
        <end position="270"/>
    </location>
</feature>
<sequence>MKLICTTFDGYGRSDADADVLADYVLALIRADAPDEEIRKASVEGLEDFLREHTVPFVDELFATFAPKQTAPPASSHPLNQKQISNDTNALEPSSQQQAPFNPPSGPSRGPYGAPMGNTPQSQTDLSSYGRKRSYHEGFQADQEREEVPHNRNFKTPRRGRGGGRGDWMGRDSRVAPGQYAPPPAGGFPVMPPNFQSFDQNDPMAAMIALQSMGFPQMPGMPPMPMPAPGGGAGQPQDPMAPKSSERCPFWDTQGICYLGAACPYQHDTPGIPKEDEYDPKSSNIVADFQRRNTDNPPRGSDRGRGRGRGGDRGGFGGRGRRSEYSAAGPNEDTSITTIVVEQIPDDKLDEASVREFFSQYGDIVELSLQPHKKLALITYDSHTSAKRAWSSPKVIFDNRFVKVYWHKAKADKNSDHRPGASEVEPFNQEEFERQQEAAQKAYEEKMQKRRETEEAKQALEKQREELLKKQQEEKERLMQKLGGNDVNNGAASSDGENGPSPQENVSDQTKQLRAQLAALEAEAKTLGIDPNGADSGAPSYRGRGRGYLGRGGYAPRGRGYDPNYRGGYRGRGGMARGRGGVLRLDNRPRRVAVSGVELNSEKDEALRQFLIGVGEYESIQPNPEQSDSVIVAFKERYLAEKFMYGPWQIPSVGEVQLTWVPNPPISVAPTTPGSGLDTKTGSDEDTVMEPTNPQRSLHFYINLMGMRTVFTMNTGPFTMYYLGFPSSAEDRADLSAWAAKVSDPPNLTQTLGLLELFHIHGTEKPVEEGGVEMANGNAPPNLGFGHLGFTVPDVRATVERLRAQGVKVVKELGVTTRESIPLSEWEEGRGVGVGEIHPNYKVFFDQIAYVSDPDGYIIEILPQNWQ</sequence>
<proteinExistence type="predicted"/>
<dbReference type="CDD" id="cd12257">
    <property type="entry name" value="RRM1_RBM26_like"/>
    <property type="match status" value="1"/>
</dbReference>
<comment type="function">
    <text evidence="2">May be involved in the turnover of nuclear polyadenylated (pA+) RNA.</text>
</comment>
<dbReference type="PROSITE" id="PS51819">
    <property type="entry name" value="VOC"/>
    <property type="match status" value="1"/>
</dbReference>
<evidence type="ECO:0000256" key="5">
    <source>
        <dbReference type="SAM" id="MobiDB-lite"/>
    </source>
</evidence>
<evidence type="ECO:0000256" key="2">
    <source>
        <dbReference type="ARBA" id="ARBA00043866"/>
    </source>
</evidence>
<dbReference type="SUPFAM" id="SSF54593">
    <property type="entry name" value="Glyoxalase/Bleomycin resistance protein/Dihydroxybiphenyl dioxygenase"/>
    <property type="match status" value="1"/>
</dbReference>
<dbReference type="SMART" id="SM00360">
    <property type="entry name" value="RRM"/>
    <property type="match status" value="1"/>
</dbReference>